<sequence length="1042" mass="112600">MKLNSLVMAMGLFAAPLALAAHTGLNSNTPPSMPQAETGAAQVKKDMQRAQMHMQHGQMQHGQMQQGQIQNGNAGPLGMPGATGPMAAADCSSFIGLNGAALVSKLASSSPECVSPLYNLKGSDATALFAESNMRAVMQGVNSRAASYTGTDSSGIESLIYFLRAGLYVQWYNPQLVPAYSSAFGIDVKAGLGTLFNNPGSWVAADSNAGVLKEALILVDSAGLGAHFNWVTIKVLNEYNSAWQASFGMNAAANAVFTTLFRAQWDEPMKTLFASDSSILDALNNFQNRNRQLLGTNAEYVLVNAVREMSRLYYIEAMKSRVTSLVKGVLSSTSKDDASKTLWLAAAEMADYYDRANCNDYNICGFKALLEAETLSFNHKCSDTLKMRAQQMYLDQANWACEVLTAQEDYFHQILETGHTPVANDNNDDLELVVFNSSEDYGSFAGTFFGIDTNNGGMYLEGAPAGLKNQARFIAYEAEWRRPDFHVWNLQHEYVHYLDGRFNLHGDFARGMSANTVWWVEGLAEYISYRNGNQRAIELGETKAYALSTIFKNNYESGQDRVYRWGYLAVRFMFENHRDDVRTILNYLRNDKYTEYQAFIDSIGTRYDNEWYGWLSSGLSSTPNGIVDKGPDDSAAEASGSKGNWTGPGSSISTDYSPCQVSSEAYRYSKDAQLAIEVPMECIDSQNGRASFAFANDSRSDAELWIKIGGGWGDADIYFNAGNWASAENNQGFGIGNGNYEVIKVRLNPNEYWHYLTLEGDFGGVKLLMSNSELVADKDPAQGGGDNGGGDNGGGDNGGGDNGGGTPSDCGAATKDYGKLEFGQNECVAGGRSSFYFWVDEDNTQITVSTAGGSGNANLYFHADSWPDASNAQKRSENAGNSESITTTANRGWRYVSVNTDSEYSGVTLSLKLGAGNTDGGSTDGGTSGSLINACSSQSPISYTALQSGVPVCASEGRNDYYVWVPEGSSKLTLRSAHGSGDISLYGASGYWPTASNYQTVSATPGSNTEAFSVSNPASGWYYFMVQGDTGTKGVTVQLDLQ</sequence>
<dbReference type="Pfam" id="PF04151">
    <property type="entry name" value="PPC"/>
    <property type="match status" value="3"/>
</dbReference>
<dbReference type="Gene3D" id="3.40.30.160">
    <property type="entry name" value="Collagenase ColT, N-terminal domain"/>
    <property type="match status" value="1"/>
</dbReference>
<feature type="region of interest" description="Disordered" evidence="13">
    <location>
        <begin position="626"/>
        <end position="656"/>
    </location>
</feature>
<feature type="compositionally biased region" description="Polar residues" evidence="13">
    <location>
        <begin position="641"/>
        <end position="656"/>
    </location>
</feature>
<evidence type="ECO:0000256" key="1">
    <source>
        <dbReference type="ARBA" id="ARBA00000424"/>
    </source>
</evidence>
<feature type="domain" description="Peptidase C-terminal archaeal/bacterial" evidence="15">
    <location>
        <begin position="701"/>
        <end position="752"/>
    </location>
</feature>
<dbReference type="EC" id="3.4.24.3" evidence="4"/>
<evidence type="ECO:0000256" key="9">
    <source>
        <dbReference type="ARBA" id="ARBA00022801"/>
    </source>
</evidence>
<evidence type="ECO:0000259" key="15">
    <source>
        <dbReference type="Pfam" id="PF04151"/>
    </source>
</evidence>
<evidence type="ECO:0000313" key="18">
    <source>
        <dbReference type="Proteomes" id="UP001195903"/>
    </source>
</evidence>
<protein>
    <recommendedName>
        <fullName evidence="4">microbial collagenase</fullName>
        <ecNumber evidence="4">3.4.24.3</ecNumber>
    </recommendedName>
</protein>
<comment type="catalytic activity">
    <reaction evidence="1">
        <text>Digestion of native collagen in the triple helical region at Xaa-|-Gly bonds. With synthetic peptides, a preference is shown for Gly at P3 and P1', Pro and Ala at P2 and P2', and hydroxyproline, Ala or Arg at P3'.</text>
        <dbReference type="EC" id="3.4.24.3"/>
    </reaction>
</comment>
<feature type="region of interest" description="Disordered" evidence="13">
    <location>
        <begin position="26"/>
        <end position="81"/>
    </location>
</feature>
<evidence type="ECO:0000256" key="7">
    <source>
        <dbReference type="ARBA" id="ARBA00022723"/>
    </source>
</evidence>
<evidence type="ECO:0000256" key="14">
    <source>
        <dbReference type="SAM" id="SignalP"/>
    </source>
</evidence>
<evidence type="ECO:0000259" key="16">
    <source>
        <dbReference type="Pfam" id="PF08453"/>
    </source>
</evidence>
<feature type="compositionally biased region" description="Gly residues" evidence="13">
    <location>
        <begin position="782"/>
        <end position="806"/>
    </location>
</feature>
<evidence type="ECO:0000256" key="13">
    <source>
        <dbReference type="SAM" id="MobiDB-lite"/>
    </source>
</evidence>
<feature type="chain" id="PRO_5045364308" description="microbial collagenase" evidence="14">
    <location>
        <begin position="21"/>
        <end position="1042"/>
    </location>
</feature>
<dbReference type="InterPro" id="IPR002169">
    <property type="entry name" value="Peptidase_M9A/M9B"/>
</dbReference>
<name>A0ABS5V159_9GAMM</name>
<dbReference type="PRINTS" id="PR00931">
    <property type="entry name" value="MICOLLPTASE"/>
</dbReference>
<evidence type="ECO:0000256" key="12">
    <source>
        <dbReference type="ARBA" id="ARBA00023145"/>
    </source>
</evidence>
<evidence type="ECO:0000256" key="4">
    <source>
        <dbReference type="ARBA" id="ARBA00012653"/>
    </source>
</evidence>
<evidence type="ECO:0000256" key="6">
    <source>
        <dbReference type="ARBA" id="ARBA00022670"/>
    </source>
</evidence>
<dbReference type="EMBL" id="JAHEPS010000002">
    <property type="protein sequence ID" value="MBT1444204.1"/>
    <property type="molecule type" value="Genomic_DNA"/>
</dbReference>
<dbReference type="RefSeq" id="WP_214506404.1">
    <property type="nucleotide sequence ID" value="NZ_JAHEPS010000002.1"/>
</dbReference>
<keyword evidence="18" id="KW-1185">Reference proteome</keyword>
<dbReference type="Gene3D" id="1.10.390.20">
    <property type="match status" value="1"/>
</dbReference>
<evidence type="ECO:0000313" key="17">
    <source>
        <dbReference type="EMBL" id="MBT1444204.1"/>
    </source>
</evidence>
<feature type="signal peptide" evidence="14">
    <location>
        <begin position="1"/>
        <end position="20"/>
    </location>
</feature>
<keyword evidence="5" id="KW-0964">Secreted</keyword>
<feature type="domain" description="Peptidase C-terminal archaeal/bacterial" evidence="15">
    <location>
        <begin position="834"/>
        <end position="899"/>
    </location>
</feature>
<keyword evidence="8 14" id="KW-0732">Signal</keyword>
<evidence type="ECO:0000256" key="10">
    <source>
        <dbReference type="ARBA" id="ARBA00022833"/>
    </source>
</evidence>
<feature type="region of interest" description="Disordered" evidence="13">
    <location>
        <begin position="776"/>
        <end position="807"/>
    </location>
</feature>
<dbReference type="Gene3D" id="2.60.120.380">
    <property type="match status" value="3"/>
</dbReference>
<evidence type="ECO:0000256" key="3">
    <source>
        <dbReference type="ARBA" id="ARBA00004613"/>
    </source>
</evidence>
<evidence type="ECO:0000256" key="8">
    <source>
        <dbReference type="ARBA" id="ARBA00022729"/>
    </source>
</evidence>
<dbReference type="Pfam" id="PF01752">
    <property type="entry name" value="Peptidase_M9"/>
    <property type="match status" value="1"/>
</dbReference>
<accession>A0ABS5V159</accession>
<evidence type="ECO:0000256" key="2">
    <source>
        <dbReference type="ARBA" id="ARBA00001947"/>
    </source>
</evidence>
<comment type="cofactor">
    <cofactor evidence="2">
        <name>Zn(2+)</name>
        <dbReference type="ChEBI" id="CHEBI:29105"/>
    </cofactor>
</comment>
<proteinExistence type="predicted"/>
<dbReference type="Pfam" id="PF08453">
    <property type="entry name" value="Peptidase_M9_N"/>
    <property type="match status" value="1"/>
</dbReference>
<dbReference type="GO" id="GO:0004222">
    <property type="term" value="F:metalloendopeptidase activity"/>
    <property type="evidence" value="ECO:0007669"/>
    <property type="project" value="UniProtKB-EC"/>
</dbReference>
<feature type="compositionally biased region" description="Low complexity" evidence="13">
    <location>
        <begin position="51"/>
        <end position="81"/>
    </location>
</feature>
<keyword evidence="11" id="KW-0482">Metalloprotease</keyword>
<organism evidence="17 18">
    <name type="scientific">Shewanella jiangmenensis</name>
    <dbReference type="NCBI Taxonomy" id="2837387"/>
    <lineage>
        <taxon>Bacteria</taxon>
        <taxon>Pseudomonadati</taxon>
        <taxon>Pseudomonadota</taxon>
        <taxon>Gammaproteobacteria</taxon>
        <taxon>Alteromonadales</taxon>
        <taxon>Shewanellaceae</taxon>
        <taxon>Shewanella</taxon>
    </lineage>
</organism>
<keyword evidence="9 17" id="KW-0378">Hydrolase</keyword>
<keyword evidence="6" id="KW-0645">Protease</keyword>
<reference evidence="17 18" key="1">
    <citation type="submission" date="2021-05" db="EMBL/GenBank/DDBJ databases">
        <title>Shewanella sp. JM162201.</title>
        <authorList>
            <person name="Xu S."/>
            <person name="Li A."/>
        </authorList>
    </citation>
    <scope>NUCLEOTIDE SEQUENCE [LARGE SCALE GENOMIC DNA]</scope>
    <source>
        <strain evidence="17 18">JM162201</strain>
    </source>
</reference>
<evidence type="ECO:0000256" key="11">
    <source>
        <dbReference type="ARBA" id="ARBA00023049"/>
    </source>
</evidence>
<feature type="domain" description="Peptidase C-terminal archaeal/bacterial" evidence="15">
    <location>
        <begin position="958"/>
        <end position="1028"/>
    </location>
</feature>
<evidence type="ECO:0000256" key="5">
    <source>
        <dbReference type="ARBA" id="ARBA00022525"/>
    </source>
</evidence>
<dbReference type="Proteomes" id="UP001195903">
    <property type="component" value="Unassembled WGS sequence"/>
</dbReference>
<dbReference type="InterPro" id="IPR007280">
    <property type="entry name" value="Peptidase_C_arc/bac"/>
</dbReference>
<keyword evidence="7" id="KW-0479">Metal-binding</keyword>
<keyword evidence="10" id="KW-0862">Zinc</keyword>
<keyword evidence="12" id="KW-0865">Zymogen</keyword>
<gene>
    <name evidence="17" type="ORF">KJI95_06650</name>
</gene>
<comment type="subcellular location">
    <subcellularLocation>
        <location evidence="3">Secreted</location>
    </subcellularLocation>
</comment>
<dbReference type="PANTHER" id="PTHR13062:SF9">
    <property type="entry name" value="MICROBIAL COLLAGENASE"/>
    <property type="match status" value="1"/>
</dbReference>
<dbReference type="InterPro" id="IPR013661">
    <property type="entry name" value="Peptidase_M9_N_dom"/>
</dbReference>
<dbReference type="PANTHER" id="PTHR13062">
    <property type="entry name" value="COLLAGENASE"/>
    <property type="match status" value="1"/>
</dbReference>
<comment type="caution">
    <text evidence="17">The sequence shown here is derived from an EMBL/GenBank/DDBJ whole genome shotgun (WGS) entry which is preliminary data.</text>
</comment>
<feature type="domain" description="Peptidase M9 collagenase N-terminal" evidence="16">
    <location>
        <begin position="91"/>
        <end position="268"/>
    </location>
</feature>